<organism evidence="10 11">
    <name type="scientific">Absidia repens</name>
    <dbReference type="NCBI Taxonomy" id="90262"/>
    <lineage>
        <taxon>Eukaryota</taxon>
        <taxon>Fungi</taxon>
        <taxon>Fungi incertae sedis</taxon>
        <taxon>Mucoromycota</taxon>
        <taxon>Mucoromycotina</taxon>
        <taxon>Mucoromycetes</taxon>
        <taxon>Mucorales</taxon>
        <taxon>Cunninghamellaceae</taxon>
        <taxon>Absidia</taxon>
    </lineage>
</organism>
<keyword evidence="3 7" id="KW-0175">Coiled coil</keyword>
<comment type="similarity">
    <text evidence="5 6">Belongs to the TRAFAC class myosin-kinesin ATPase superfamily. Kinesin family.</text>
</comment>
<feature type="coiled-coil region" evidence="7">
    <location>
        <begin position="411"/>
        <end position="445"/>
    </location>
</feature>
<feature type="region of interest" description="Disordered" evidence="8">
    <location>
        <begin position="1"/>
        <end position="42"/>
    </location>
</feature>
<evidence type="ECO:0000256" key="6">
    <source>
        <dbReference type="RuleBase" id="RU000394"/>
    </source>
</evidence>
<dbReference type="InterPro" id="IPR019821">
    <property type="entry name" value="Kinesin_motor_CS"/>
</dbReference>
<proteinExistence type="inferred from homology"/>
<dbReference type="EMBL" id="MCGE01000010">
    <property type="protein sequence ID" value="ORZ17255.1"/>
    <property type="molecule type" value="Genomic_DNA"/>
</dbReference>
<evidence type="ECO:0000256" key="8">
    <source>
        <dbReference type="SAM" id="MobiDB-lite"/>
    </source>
</evidence>
<dbReference type="OrthoDB" id="3176171at2759"/>
<evidence type="ECO:0000256" key="5">
    <source>
        <dbReference type="PROSITE-ProRule" id="PRU00283"/>
    </source>
</evidence>
<evidence type="ECO:0000256" key="7">
    <source>
        <dbReference type="SAM" id="Coils"/>
    </source>
</evidence>
<feature type="domain" description="Kinesin motor" evidence="9">
    <location>
        <begin position="85"/>
        <end position="403"/>
    </location>
</feature>
<evidence type="ECO:0000313" key="11">
    <source>
        <dbReference type="Proteomes" id="UP000193560"/>
    </source>
</evidence>
<keyword evidence="10" id="KW-0378">Hydrolase</keyword>
<comment type="caution">
    <text evidence="10">The sequence shown here is derived from an EMBL/GenBank/DDBJ whole genome shotgun (WGS) entry which is preliminary data.</text>
</comment>
<dbReference type="GO" id="GO:0005874">
    <property type="term" value="C:microtubule"/>
    <property type="evidence" value="ECO:0007669"/>
    <property type="project" value="UniProtKB-KW"/>
</dbReference>
<dbReference type="PANTHER" id="PTHR47968:SF75">
    <property type="entry name" value="CENTROMERE-ASSOCIATED PROTEIN E"/>
    <property type="match status" value="1"/>
</dbReference>
<dbReference type="AlphaFoldDB" id="A0A1X2IIL6"/>
<protein>
    <recommendedName>
        <fullName evidence="6">Kinesin-like protein</fullName>
    </recommendedName>
</protein>
<dbReference type="PANTHER" id="PTHR47968">
    <property type="entry name" value="CENTROMERE PROTEIN E"/>
    <property type="match status" value="1"/>
</dbReference>
<keyword evidence="4 5" id="KW-0505">Motor protein</keyword>
<reference evidence="10 11" key="1">
    <citation type="submission" date="2016-07" db="EMBL/GenBank/DDBJ databases">
        <title>Pervasive Adenine N6-methylation of Active Genes in Fungi.</title>
        <authorList>
            <consortium name="DOE Joint Genome Institute"/>
            <person name="Mondo S.J."/>
            <person name="Dannebaum R.O."/>
            <person name="Kuo R.C."/>
            <person name="Labutti K."/>
            <person name="Haridas S."/>
            <person name="Kuo A."/>
            <person name="Salamov A."/>
            <person name="Ahrendt S.R."/>
            <person name="Lipzen A."/>
            <person name="Sullivan W."/>
            <person name="Andreopoulos W.B."/>
            <person name="Clum A."/>
            <person name="Lindquist E."/>
            <person name="Daum C."/>
            <person name="Ramamoorthy G.K."/>
            <person name="Gryganskyi A."/>
            <person name="Culley D."/>
            <person name="Magnuson J.K."/>
            <person name="James T.Y."/>
            <person name="O'Malley M.A."/>
            <person name="Stajich J.E."/>
            <person name="Spatafora J.W."/>
            <person name="Visel A."/>
            <person name="Grigoriev I.V."/>
        </authorList>
    </citation>
    <scope>NUCLEOTIDE SEQUENCE [LARGE SCALE GENOMIC DNA]</scope>
    <source>
        <strain evidence="10 11">NRRL 1336</strain>
    </source>
</reference>
<sequence>MKRSRIPFLTSQQQTPSFSPATFLQNMTDNQPPASPPATPLLYSSDSYTISTPSPSSSYASLATSASTKSLRPKLSKSTTIASENIQVMVRCRPPSDMEEQSHEQDCWLLIPEQGTVKLDESNGTTFEYDRVFKGTDNTEIYESGIQKLVRSTMEGYNGTVFAYGQTASGKTYTMTRTAEEPGVIPKAVADVFTYIEEEAIDREFLLQVSYMEIYNEKINDLLNTGRHSTGLSIRTTTHGQDYVENLSTMAVTTPEEVMNYIELGEGRRHTSETDFNKNSSRSHTIFQLIIESKPRMSSLASVRTSRLNLIDLAGSEKVATNTERRQEGSFINKSLLTLGKVITQLNEGAKHIPYRDSKLTRILSASLSGNDRVAVICTINPAWKSKDESTNTLRFAQGVKKVRINPKITQVAQNSRLQNYKEQIVELEIQMQRKTEQEAETKER</sequence>
<dbReference type="GO" id="GO:0005524">
    <property type="term" value="F:ATP binding"/>
    <property type="evidence" value="ECO:0007669"/>
    <property type="project" value="UniProtKB-UniRule"/>
</dbReference>
<dbReference type="Pfam" id="PF00225">
    <property type="entry name" value="Kinesin"/>
    <property type="match status" value="1"/>
</dbReference>
<dbReference type="InterPro" id="IPR001752">
    <property type="entry name" value="Kinesin_motor_dom"/>
</dbReference>
<dbReference type="STRING" id="90262.A0A1X2IIL6"/>
<dbReference type="Gene3D" id="3.40.850.10">
    <property type="entry name" value="Kinesin motor domain"/>
    <property type="match status" value="1"/>
</dbReference>
<dbReference type="PROSITE" id="PS50067">
    <property type="entry name" value="KINESIN_MOTOR_2"/>
    <property type="match status" value="1"/>
</dbReference>
<evidence type="ECO:0000259" key="9">
    <source>
        <dbReference type="PROSITE" id="PS50067"/>
    </source>
</evidence>
<dbReference type="PROSITE" id="PS00411">
    <property type="entry name" value="KINESIN_MOTOR_1"/>
    <property type="match status" value="1"/>
</dbReference>
<dbReference type="SMART" id="SM00129">
    <property type="entry name" value="KISc"/>
    <property type="match status" value="1"/>
</dbReference>
<dbReference type="InterPro" id="IPR036961">
    <property type="entry name" value="Kinesin_motor_dom_sf"/>
</dbReference>
<dbReference type="GO" id="GO:0016787">
    <property type="term" value="F:hydrolase activity"/>
    <property type="evidence" value="ECO:0007669"/>
    <property type="project" value="UniProtKB-KW"/>
</dbReference>
<name>A0A1X2IIL6_9FUNG</name>
<gene>
    <name evidence="10" type="ORF">BCR42DRAFT_414253</name>
</gene>
<evidence type="ECO:0000256" key="4">
    <source>
        <dbReference type="ARBA" id="ARBA00023175"/>
    </source>
</evidence>
<dbReference type="GO" id="GO:0000278">
    <property type="term" value="P:mitotic cell cycle"/>
    <property type="evidence" value="ECO:0007669"/>
    <property type="project" value="TreeGrafter"/>
</dbReference>
<dbReference type="Proteomes" id="UP000193560">
    <property type="component" value="Unassembled WGS sequence"/>
</dbReference>
<feature type="binding site" evidence="5">
    <location>
        <begin position="165"/>
        <end position="172"/>
    </location>
    <ligand>
        <name>ATP</name>
        <dbReference type="ChEBI" id="CHEBI:30616"/>
    </ligand>
</feature>
<dbReference type="GO" id="GO:0008017">
    <property type="term" value="F:microtubule binding"/>
    <property type="evidence" value="ECO:0007669"/>
    <property type="project" value="InterPro"/>
</dbReference>
<feature type="compositionally biased region" description="Polar residues" evidence="8">
    <location>
        <begin position="9"/>
        <end position="32"/>
    </location>
</feature>
<evidence type="ECO:0000313" key="10">
    <source>
        <dbReference type="EMBL" id="ORZ17255.1"/>
    </source>
</evidence>
<keyword evidence="2 5" id="KW-0067">ATP-binding</keyword>
<dbReference type="GO" id="GO:0007018">
    <property type="term" value="P:microtubule-based movement"/>
    <property type="evidence" value="ECO:0007669"/>
    <property type="project" value="InterPro"/>
</dbReference>
<dbReference type="PRINTS" id="PR00380">
    <property type="entry name" value="KINESINHEAVY"/>
</dbReference>
<keyword evidence="1 5" id="KW-0547">Nucleotide-binding</keyword>
<evidence type="ECO:0000256" key="3">
    <source>
        <dbReference type="ARBA" id="ARBA00023054"/>
    </source>
</evidence>
<accession>A0A1X2IIL6</accession>
<keyword evidence="11" id="KW-1185">Reference proteome</keyword>
<dbReference type="InterPro" id="IPR027417">
    <property type="entry name" value="P-loop_NTPase"/>
</dbReference>
<evidence type="ECO:0000256" key="2">
    <source>
        <dbReference type="ARBA" id="ARBA00022840"/>
    </source>
</evidence>
<dbReference type="InterPro" id="IPR027640">
    <property type="entry name" value="Kinesin-like_fam"/>
</dbReference>
<keyword evidence="6" id="KW-0493">Microtubule</keyword>
<dbReference type="SUPFAM" id="SSF52540">
    <property type="entry name" value="P-loop containing nucleoside triphosphate hydrolases"/>
    <property type="match status" value="1"/>
</dbReference>
<evidence type="ECO:0000256" key="1">
    <source>
        <dbReference type="ARBA" id="ARBA00022741"/>
    </source>
</evidence>
<dbReference type="GO" id="GO:0003777">
    <property type="term" value="F:microtubule motor activity"/>
    <property type="evidence" value="ECO:0007669"/>
    <property type="project" value="InterPro"/>
</dbReference>